<gene>
    <name evidence="2" type="ORF">SAY87_001806</name>
</gene>
<keyword evidence="3" id="KW-1185">Reference proteome</keyword>
<organism evidence="2 3">
    <name type="scientific">Trapa incisa</name>
    <dbReference type="NCBI Taxonomy" id="236973"/>
    <lineage>
        <taxon>Eukaryota</taxon>
        <taxon>Viridiplantae</taxon>
        <taxon>Streptophyta</taxon>
        <taxon>Embryophyta</taxon>
        <taxon>Tracheophyta</taxon>
        <taxon>Spermatophyta</taxon>
        <taxon>Magnoliopsida</taxon>
        <taxon>eudicotyledons</taxon>
        <taxon>Gunneridae</taxon>
        <taxon>Pentapetalae</taxon>
        <taxon>rosids</taxon>
        <taxon>malvids</taxon>
        <taxon>Myrtales</taxon>
        <taxon>Lythraceae</taxon>
        <taxon>Trapa</taxon>
    </lineage>
</organism>
<comment type="caution">
    <text evidence="2">The sequence shown here is derived from an EMBL/GenBank/DDBJ whole genome shotgun (WGS) entry which is preliminary data.</text>
</comment>
<evidence type="ECO:0000313" key="3">
    <source>
        <dbReference type="Proteomes" id="UP001345219"/>
    </source>
</evidence>
<keyword evidence="1" id="KW-1133">Transmembrane helix</keyword>
<sequence>MVWRLDRLLSGWQCRTMSVLWVLLFASYVLFFTYVRDSQHSCQPHLPAAAVKWGSLWPTSSSTAAAATPTNLSHIVFGIISSLKTVKTRKPLIESWWRPNMTRGYLFLDKAPPETDESLRCPSTCPPIRISEDISHWDLYPKFKHAVQIRIFRTILDTFREGDRDVRWFVMADDDTVFFVDNIVELLSKLDHTKHHYLWGRSESVGSNAVISFDMGYGGAGLVFSYPTAEVLVQKMDGCIRRYPEAWTNDGLTYRCLNDQGIAVSTSFQKGFHQIDLHDSLAGFLSSHPQAPLLSLHHIELVDPIFPSKNRVESIHHLMKPAKLDQSRLLQQTICYRKEMNWTVSVSWGYSVHIHESPLPRNILQHPIETFNPWRRKDRFPKFMFNTRNVSRDPCQAPHWFFFESIEENSLEDEDTIVTTYTRARNRGLSPCVLAGNHSADHVNRIRVLSPPKARLEAGGVECCDVLPVVAEKETATTVRIRPCMEAEEIVL</sequence>
<dbReference type="PANTHER" id="PTHR10811">
    <property type="entry name" value="FRINGE-RELATED"/>
    <property type="match status" value="1"/>
</dbReference>
<dbReference type="Proteomes" id="UP001345219">
    <property type="component" value="Chromosome 2"/>
</dbReference>
<protein>
    <submittedName>
        <fullName evidence="2">Uncharacterized protein</fullName>
    </submittedName>
</protein>
<accession>A0AAN7JVN3</accession>
<proteinExistence type="predicted"/>
<evidence type="ECO:0000313" key="2">
    <source>
        <dbReference type="EMBL" id="KAK4753702.1"/>
    </source>
</evidence>
<reference evidence="2 3" key="1">
    <citation type="journal article" date="2023" name="Hortic Res">
        <title>Pangenome of water caltrop reveals structural variations and asymmetric subgenome divergence after allopolyploidization.</title>
        <authorList>
            <person name="Zhang X."/>
            <person name="Chen Y."/>
            <person name="Wang L."/>
            <person name="Yuan Y."/>
            <person name="Fang M."/>
            <person name="Shi L."/>
            <person name="Lu R."/>
            <person name="Comes H.P."/>
            <person name="Ma Y."/>
            <person name="Chen Y."/>
            <person name="Huang G."/>
            <person name="Zhou Y."/>
            <person name="Zheng Z."/>
            <person name="Qiu Y."/>
        </authorList>
    </citation>
    <scope>NUCLEOTIDE SEQUENCE [LARGE SCALE GENOMIC DNA]</scope>
    <source>
        <tissue evidence="2">Roots</tissue>
    </source>
</reference>
<keyword evidence="1" id="KW-0472">Membrane</keyword>
<dbReference type="Pfam" id="PF04646">
    <property type="entry name" value="DUF604"/>
    <property type="match status" value="1"/>
</dbReference>
<dbReference type="EMBL" id="JAXIOK010000015">
    <property type="protein sequence ID" value="KAK4753702.1"/>
    <property type="molecule type" value="Genomic_DNA"/>
</dbReference>
<dbReference type="AlphaFoldDB" id="A0AAN7JVN3"/>
<dbReference type="InterPro" id="IPR006740">
    <property type="entry name" value="DUF604"/>
</dbReference>
<evidence type="ECO:0000256" key="1">
    <source>
        <dbReference type="SAM" id="Phobius"/>
    </source>
</evidence>
<dbReference type="Gene3D" id="3.90.550.50">
    <property type="match status" value="1"/>
</dbReference>
<name>A0AAN7JVN3_9MYRT</name>
<feature type="transmembrane region" description="Helical" evidence="1">
    <location>
        <begin position="12"/>
        <end position="35"/>
    </location>
</feature>
<keyword evidence="1" id="KW-0812">Transmembrane</keyword>